<dbReference type="EMBL" id="CP020867">
    <property type="protein sequence ID" value="ARJ55942.1"/>
    <property type="molecule type" value="Genomic_DNA"/>
</dbReference>
<gene>
    <name evidence="1" type="ORF">CCUN_0287</name>
</gene>
<dbReference type="RefSeq" id="WP_027305287.1">
    <property type="nucleotide sequence ID" value="NZ_CP020867.1"/>
</dbReference>
<evidence type="ECO:0000313" key="1">
    <source>
        <dbReference type="EMBL" id="ARJ55942.1"/>
    </source>
</evidence>
<dbReference type="Proteomes" id="UP000192902">
    <property type="component" value="Chromosome"/>
</dbReference>
<proteinExistence type="predicted"/>
<dbReference type="AlphaFoldDB" id="A0A1W6BV30"/>
<reference evidence="1 2" key="1">
    <citation type="submission" date="2017-04" db="EMBL/GenBank/DDBJ databases">
        <title>Complete genome sequence of the Campylobacter cuniculorum type strain LMG24588.</title>
        <authorList>
            <person name="Miller W.G."/>
            <person name="Yee E."/>
            <person name="Revez J."/>
            <person name="Bono J.L."/>
            <person name="Rossi M."/>
        </authorList>
    </citation>
    <scope>NUCLEOTIDE SEQUENCE [LARGE SCALE GENOMIC DNA]</scope>
    <source>
        <strain evidence="1 2">LMG 24588</strain>
    </source>
</reference>
<organism evidence="1 2">
    <name type="scientific">Campylobacter cuniculorum DSM 23162 = LMG 24588</name>
    <dbReference type="NCBI Taxonomy" id="1121267"/>
    <lineage>
        <taxon>Bacteria</taxon>
        <taxon>Pseudomonadati</taxon>
        <taxon>Campylobacterota</taxon>
        <taxon>Epsilonproteobacteria</taxon>
        <taxon>Campylobacterales</taxon>
        <taxon>Campylobacteraceae</taxon>
        <taxon>Campylobacter</taxon>
    </lineage>
</organism>
<dbReference type="KEGG" id="ccun:CCUN_0287"/>
<sequence length="108" mass="12863">MTHEDFKHFVFTSKNFYLNGYAMQKAHDLINTFNPSLLDSLSEALLLKNQVFYKDLVEQYEELLNKKAYELAMNAKIKFKNEAQKNAQKSSEFELLFTYFKKKLERGY</sequence>
<accession>A0A1W6BV30</accession>
<dbReference type="STRING" id="1121267.CCUN_0287"/>
<name>A0A1W6BV30_9BACT</name>
<evidence type="ECO:0000313" key="2">
    <source>
        <dbReference type="Proteomes" id="UP000192902"/>
    </source>
</evidence>
<protein>
    <submittedName>
        <fullName evidence="1">Uncharacterized protein</fullName>
    </submittedName>
</protein>